<comment type="similarity">
    <text evidence="1">Belongs to the intradiol ring-cleavage dioxygenase family.</text>
</comment>
<dbReference type="RefSeq" id="WP_110342761.1">
    <property type="nucleotide sequence ID" value="NZ_MASU01000014.1"/>
</dbReference>
<dbReference type="InterPro" id="IPR012786">
    <property type="entry name" value="Protocat_dOase_a"/>
</dbReference>
<keyword evidence="3" id="KW-0560">Oxidoreductase</keyword>
<dbReference type="CDD" id="cd03463">
    <property type="entry name" value="3_4-PCD_alpha"/>
    <property type="match status" value="1"/>
</dbReference>
<evidence type="ECO:0000313" key="5">
    <source>
        <dbReference type="EMBL" id="PXY21968.1"/>
    </source>
</evidence>
<evidence type="ECO:0000256" key="2">
    <source>
        <dbReference type="ARBA" id="ARBA00022964"/>
    </source>
</evidence>
<keyword evidence="6" id="KW-1185">Reference proteome</keyword>
<keyword evidence="2 5" id="KW-0223">Dioxygenase</keyword>
<dbReference type="InterPro" id="IPR015889">
    <property type="entry name" value="Intradiol_dOase_core"/>
</dbReference>
<dbReference type="InterPro" id="IPR000627">
    <property type="entry name" value="Intradiol_dOase_C"/>
</dbReference>
<dbReference type="GO" id="GO:0018578">
    <property type="term" value="F:protocatechuate 3,4-dioxygenase activity"/>
    <property type="evidence" value="ECO:0007669"/>
    <property type="project" value="InterPro"/>
</dbReference>
<evidence type="ECO:0000256" key="3">
    <source>
        <dbReference type="ARBA" id="ARBA00023002"/>
    </source>
</evidence>
<evidence type="ECO:0000259" key="4">
    <source>
        <dbReference type="Pfam" id="PF00775"/>
    </source>
</evidence>
<reference evidence="5 6" key="1">
    <citation type="submission" date="2016-07" db="EMBL/GenBank/DDBJ databases">
        <title>Draft genome sequence of Prauserella sp. YIM 121212, isolated from alkaline soil.</title>
        <authorList>
            <person name="Ruckert C."/>
            <person name="Albersmeier A."/>
            <person name="Jiang C.-L."/>
            <person name="Jiang Y."/>
            <person name="Kalinowski J."/>
            <person name="Schneider O."/>
            <person name="Winkler A."/>
            <person name="Zotchev S.B."/>
        </authorList>
    </citation>
    <scope>NUCLEOTIDE SEQUENCE [LARGE SCALE GENOMIC DNA]</scope>
    <source>
        <strain evidence="5 6">YIM 121212</strain>
    </source>
</reference>
<accession>A0A318LCE7</accession>
<dbReference type="AlphaFoldDB" id="A0A318LCE7"/>
<dbReference type="SUPFAM" id="SSF49482">
    <property type="entry name" value="Aromatic compound dioxygenase"/>
    <property type="match status" value="1"/>
</dbReference>
<dbReference type="PANTHER" id="PTHR33711">
    <property type="entry name" value="DIOXYGENASE, PUTATIVE (AFU_ORTHOLOGUE AFUA_2G02910)-RELATED"/>
    <property type="match status" value="1"/>
</dbReference>
<evidence type="ECO:0000313" key="6">
    <source>
        <dbReference type="Proteomes" id="UP000247892"/>
    </source>
</evidence>
<comment type="caution">
    <text evidence="5">The sequence shown here is derived from an EMBL/GenBank/DDBJ whole genome shotgun (WGS) entry which is preliminary data.</text>
</comment>
<proteinExistence type="inferred from homology"/>
<name>A0A318LCE7_9PSEU</name>
<dbReference type="NCBIfam" id="TIGR02423">
    <property type="entry name" value="protocat_alph"/>
    <property type="match status" value="1"/>
</dbReference>
<sequence>MSTPSQTVGPYLALGLPWADGPTVVEEGTPGAVWIRGVVYDGAGTPVPDGLIETWQADAHGRFDHPDDPRGAQPGFRGFGRCPTTDDGEYGILTVVPGALPGEAPHINVSVFARGLLHRVVTRIYFPENTAANAADPVLAAVPAERRDTLVARKSEDGYTFDVRLQGEGETVFFDV</sequence>
<dbReference type="OrthoDB" id="4417174at2"/>
<dbReference type="Gene3D" id="2.60.130.10">
    <property type="entry name" value="Aromatic compound dioxygenase"/>
    <property type="match status" value="1"/>
</dbReference>
<dbReference type="InterPro" id="IPR050770">
    <property type="entry name" value="Intradiol_RC_Dioxygenase"/>
</dbReference>
<dbReference type="Proteomes" id="UP000247892">
    <property type="component" value="Unassembled WGS sequence"/>
</dbReference>
<dbReference type="GO" id="GO:0008199">
    <property type="term" value="F:ferric iron binding"/>
    <property type="evidence" value="ECO:0007669"/>
    <property type="project" value="InterPro"/>
</dbReference>
<dbReference type="PANTHER" id="PTHR33711:SF9">
    <property type="entry name" value="PROTOCATECHUATE 3,4-DIOXYGENASE ALPHA CHAIN"/>
    <property type="match status" value="1"/>
</dbReference>
<dbReference type="Pfam" id="PF00775">
    <property type="entry name" value="Dioxygenase_C"/>
    <property type="match status" value="1"/>
</dbReference>
<protein>
    <submittedName>
        <fullName evidence="5">Protocatechuate 3,4-dioxygenase subunit alpha</fullName>
    </submittedName>
</protein>
<gene>
    <name evidence="5" type="ORF">BA062_30995</name>
</gene>
<evidence type="ECO:0000256" key="1">
    <source>
        <dbReference type="ARBA" id="ARBA00007825"/>
    </source>
</evidence>
<organism evidence="5 6">
    <name type="scientific">Prauserella flavalba</name>
    <dbReference type="NCBI Taxonomy" id="1477506"/>
    <lineage>
        <taxon>Bacteria</taxon>
        <taxon>Bacillati</taxon>
        <taxon>Actinomycetota</taxon>
        <taxon>Actinomycetes</taxon>
        <taxon>Pseudonocardiales</taxon>
        <taxon>Pseudonocardiaceae</taxon>
        <taxon>Prauserella</taxon>
    </lineage>
</organism>
<feature type="domain" description="Intradiol ring-cleavage dioxygenases" evidence="4">
    <location>
        <begin position="18"/>
        <end position="167"/>
    </location>
</feature>
<dbReference type="EMBL" id="MASU01000014">
    <property type="protein sequence ID" value="PXY21968.1"/>
    <property type="molecule type" value="Genomic_DNA"/>
</dbReference>